<dbReference type="Proteomes" id="UP000239485">
    <property type="component" value="Unassembled WGS sequence"/>
</dbReference>
<feature type="domain" description="SCP" evidence="2">
    <location>
        <begin position="68"/>
        <end position="176"/>
    </location>
</feature>
<evidence type="ECO:0000259" key="2">
    <source>
        <dbReference type="Pfam" id="PF00188"/>
    </source>
</evidence>
<sequence length="410" mass="42541">MAKTRARRAALTAAAAALLSLLGAGAVSPAPAEAGTGQAQVASTAWDGVSGIDVSGADLGALRQGTLTELNTYRRSLGLGTLVRNGGLDAKAQGWADTMARTGRFVHNPDLGYPAGLGGNSEIILKAGTDNGSPAVAVRSWIGSAPHQRVMVIREMTLAGIGVARIGRDVYYVVNFGYPVAPPAPASMEFRRGTRTLTVGGAILDTYRTQGLDRSAIGWPATNEFGVHGGRGQHFDAGSIYWNAAAGAHPVRGLIRERWASMSWEAGWLGYPTGAESGVRGGALQRFQGGLVYWSPGTGAQAVRGAILDAYGRTGFENGRLGYPVSSEQGLRGGAFAHFQGGSVYWSSAHGAHAVVGAIREAWARQGWEAGRLGYPRSGEYPVAGGVRQDFAGGSATYAFGTGAVAVTHR</sequence>
<dbReference type="EMBL" id="PTJD01000021">
    <property type="protein sequence ID" value="PPK90897.1"/>
    <property type="molecule type" value="Genomic_DNA"/>
</dbReference>
<dbReference type="OrthoDB" id="4853485at2"/>
<evidence type="ECO:0000313" key="3">
    <source>
        <dbReference type="EMBL" id="PPK90897.1"/>
    </source>
</evidence>
<dbReference type="InterPro" id="IPR014044">
    <property type="entry name" value="CAP_dom"/>
</dbReference>
<evidence type="ECO:0000313" key="4">
    <source>
        <dbReference type="Proteomes" id="UP000239485"/>
    </source>
</evidence>
<dbReference type="AlphaFoldDB" id="A0A2S6ICI4"/>
<feature type="signal peptide" evidence="1">
    <location>
        <begin position="1"/>
        <end position="34"/>
    </location>
</feature>
<evidence type="ECO:0000256" key="1">
    <source>
        <dbReference type="SAM" id="SignalP"/>
    </source>
</evidence>
<comment type="caution">
    <text evidence="3">The sequence shown here is derived from an EMBL/GenBank/DDBJ whole genome shotgun (WGS) entry which is preliminary data.</text>
</comment>
<proteinExistence type="predicted"/>
<feature type="chain" id="PRO_5038348707" evidence="1">
    <location>
        <begin position="35"/>
        <end position="410"/>
    </location>
</feature>
<accession>A0A2S6ICI4</accession>
<reference evidence="3 4" key="1">
    <citation type="submission" date="2018-02" db="EMBL/GenBank/DDBJ databases">
        <title>Genomic Encyclopedia of Archaeal and Bacterial Type Strains, Phase II (KMG-II): from individual species to whole genera.</title>
        <authorList>
            <person name="Goeker M."/>
        </authorList>
    </citation>
    <scope>NUCLEOTIDE SEQUENCE [LARGE SCALE GENOMIC DNA]</scope>
    <source>
        <strain evidence="3 4">DSM 22857</strain>
    </source>
</reference>
<protein>
    <submittedName>
        <fullName evidence="3">LGFP repeat-containing protein</fullName>
    </submittedName>
</protein>
<dbReference type="CDD" id="cd05379">
    <property type="entry name" value="CAP_bacterial"/>
    <property type="match status" value="1"/>
</dbReference>
<dbReference type="SUPFAM" id="SSF55797">
    <property type="entry name" value="PR-1-like"/>
    <property type="match status" value="1"/>
</dbReference>
<keyword evidence="1" id="KW-0732">Signal</keyword>
<organism evidence="3 4">
    <name type="scientific">Kineococcus xinjiangensis</name>
    <dbReference type="NCBI Taxonomy" id="512762"/>
    <lineage>
        <taxon>Bacteria</taxon>
        <taxon>Bacillati</taxon>
        <taxon>Actinomycetota</taxon>
        <taxon>Actinomycetes</taxon>
        <taxon>Kineosporiales</taxon>
        <taxon>Kineosporiaceae</taxon>
        <taxon>Kineococcus</taxon>
    </lineage>
</organism>
<dbReference type="Gene3D" id="3.40.33.10">
    <property type="entry name" value="CAP"/>
    <property type="match status" value="1"/>
</dbReference>
<dbReference type="InterPro" id="IPR006311">
    <property type="entry name" value="TAT_signal"/>
</dbReference>
<dbReference type="RefSeq" id="WP_104435681.1">
    <property type="nucleotide sequence ID" value="NZ_PTJD01000021.1"/>
</dbReference>
<name>A0A2S6ICI4_9ACTN</name>
<dbReference type="PROSITE" id="PS51318">
    <property type="entry name" value="TAT"/>
    <property type="match status" value="1"/>
</dbReference>
<dbReference type="InterPro" id="IPR035940">
    <property type="entry name" value="CAP_sf"/>
</dbReference>
<keyword evidence="4" id="KW-1185">Reference proteome</keyword>
<dbReference type="Pfam" id="PF08310">
    <property type="entry name" value="LGFP"/>
    <property type="match status" value="4"/>
</dbReference>
<dbReference type="InterPro" id="IPR013207">
    <property type="entry name" value="LGFP"/>
</dbReference>
<dbReference type="Pfam" id="PF00188">
    <property type="entry name" value="CAP"/>
    <property type="match status" value="1"/>
</dbReference>
<gene>
    <name evidence="3" type="ORF">CLV92_12127</name>
</gene>